<dbReference type="EMBL" id="JAAKFY010000012">
    <property type="protein sequence ID" value="KAF3848692.1"/>
    <property type="molecule type" value="Genomic_DNA"/>
</dbReference>
<sequence length="123" mass="12839">MGGDTGRGHFAPWESSACLLSLAHIIQEVERITSSETQRFRTDHKTTHSEVPGPSTGLGAEGVTGLPGVRGGLGSWKVEGGDGGERGNGAVGLEYQETHLKGTDVDESFGQLHDVVVAQVQSA</sequence>
<feature type="compositionally biased region" description="Basic and acidic residues" evidence="1">
    <location>
        <begin position="34"/>
        <end position="48"/>
    </location>
</feature>
<reference evidence="2 3" key="1">
    <citation type="submission" date="2020-03" db="EMBL/GenBank/DDBJ databases">
        <title>Dissostichus mawsoni Genome sequencing and assembly.</title>
        <authorList>
            <person name="Park H."/>
        </authorList>
    </citation>
    <scope>NUCLEOTIDE SEQUENCE [LARGE SCALE GENOMIC DNA]</scope>
    <source>
        <strain evidence="2">DM0001</strain>
        <tissue evidence="2">Muscle</tissue>
    </source>
</reference>
<evidence type="ECO:0000256" key="1">
    <source>
        <dbReference type="SAM" id="MobiDB-lite"/>
    </source>
</evidence>
<comment type="caution">
    <text evidence="2">The sequence shown here is derived from an EMBL/GenBank/DDBJ whole genome shotgun (WGS) entry which is preliminary data.</text>
</comment>
<evidence type="ECO:0000313" key="3">
    <source>
        <dbReference type="Proteomes" id="UP000518266"/>
    </source>
</evidence>
<protein>
    <submittedName>
        <fullName evidence="2">Uncharacterized protein</fullName>
    </submittedName>
</protein>
<evidence type="ECO:0000313" key="2">
    <source>
        <dbReference type="EMBL" id="KAF3848692.1"/>
    </source>
</evidence>
<dbReference type="Proteomes" id="UP000518266">
    <property type="component" value="Unassembled WGS sequence"/>
</dbReference>
<organism evidence="2 3">
    <name type="scientific">Dissostichus mawsoni</name>
    <name type="common">Antarctic cod</name>
    <dbReference type="NCBI Taxonomy" id="36200"/>
    <lineage>
        <taxon>Eukaryota</taxon>
        <taxon>Metazoa</taxon>
        <taxon>Chordata</taxon>
        <taxon>Craniata</taxon>
        <taxon>Vertebrata</taxon>
        <taxon>Euteleostomi</taxon>
        <taxon>Actinopterygii</taxon>
        <taxon>Neopterygii</taxon>
        <taxon>Teleostei</taxon>
        <taxon>Neoteleostei</taxon>
        <taxon>Acanthomorphata</taxon>
        <taxon>Eupercaria</taxon>
        <taxon>Perciformes</taxon>
        <taxon>Notothenioidei</taxon>
        <taxon>Nototheniidae</taxon>
        <taxon>Dissostichus</taxon>
    </lineage>
</organism>
<gene>
    <name evidence="2" type="ORF">F7725_015189</name>
</gene>
<proteinExistence type="predicted"/>
<accession>A0A7J5YGQ5</accession>
<keyword evidence="3" id="KW-1185">Reference proteome</keyword>
<name>A0A7J5YGQ5_DISMA</name>
<feature type="region of interest" description="Disordered" evidence="1">
    <location>
        <begin position="34"/>
        <end position="90"/>
    </location>
</feature>
<dbReference type="AlphaFoldDB" id="A0A7J5YGQ5"/>